<evidence type="ECO:0000313" key="10">
    <source>
        <dbReference type="EMBL" id="MCQ4637713.1"/>
    </source>
</evidence>
<accession>A0ABT1RR89</accession>
<evidence type="ECO:0000256" key="1">
    <source>
        <dbReference type="ARBA" id="ARBA00000085"/>
    </source>
</evidence>
<dbReference type="PANTHER" id="PTHR45453:SF1">
    <property type="entry name" value="PHOSPHATE REGULON SENSOR PROTEIN PHOR"/>
    <property type="match status" value="1"/>
</dbReference>
<keyword evidence="8" id="KW-0812">Transmembrane</keyword>
<keyword evidence="4" id="KW-0597">Phosphoprotein</keyword>
<keyword evidence="5" id="KW-0808">Transferase</keyword>
<name>A0ABT1RR89_9FIRM</name>
<comment type="caution">
    <text evidence="10">The sequence shown here is derived from an EMBL/GenBank/DDBJ whole genome shotgun (WGS) entry which is preliminary data.</text>
</comment>
<dbReference type="SMART" id="SM00388">
    <property type="entry name" value="HisKA"/>
    <property type="match status" value="1"/>
</dbReference>
<dbReference type="Gene3D" id="1.10.287.130">
    <property type="match status" value="1"/>
</dbReference>
<reference evidence="10 11" key="1">
    <citation type="submission" date="2022-06" db="EMBL/GenBank/DDBJ databases">
        <title>Isolation of gut microbiota from human fecal samples.</title>
        <authorList>
            <person name="Pamer E.G."/>
            <person name="Barat B."/>
            <person name="Waligurski E."/>
            <person name="Medina S."/>
            <person name="Paddock L."/>
            <person name="Mostad J."/>
        </authorList>
    </citation>
    <scope>NUCLEOTIDE SEQUENCE [LARGE SCALE GENOMIC DNA]</scope>
    <source>
        <strain evidence="10 11">SL.3.17</strain>
    </source>
</reference>
<evidence type="ECO:0000259" key="9">
    <source>
        <dbReference type="PROSITE" id="PS50109"/>
    </source>
</evidence>
<dbReference type="InterPro" id="IPR003594">
    <property type="entry name" value="HATPase_dom"/>
</dbReference>
<dbReference type="InterPro" id="IPR036097">
    <property type="entry name" value="HisK_dim/P_sf"/>
</dbReference>
<evidence type="ECO:0000256" key="3">
    <source>
        <dbReference type="ARBA" id="ARBA00012438"/>
    </source>
</evidence>
<gene>
    <name evidence="10" type="ORF">NE619_13345</name>
</gene>
<dbReference type="InterPro" id="IPR050351">
    <property type="entry name" value="BphY/WalK/GraS-like"/>
</dbReference>
<comment type="subcellular location">
    <subcellularLocation>
        <location evidence="2">Membrane</location>
    </subcellularLocation>
</comment>
<dbReference type="InterPro" id="IPR003661">
    <property type="entry name" value="HisK_dim/P_dom"/>
</dbReference>
<dbReference type="Pfam" id="PF02518">
    <property type="entry name" value="HATPase_c"/>
    <property type="match status" value="1"/>
</dbReference>
<keyword evidence="11" id="KW-1185">Reference proteome</keyword>
<evidence type="ECO:0000256" key="6">
    <source>
        <dbReference type="ARBA" id="ARBA00022777"/>
    </source>
</evidence>
<evidence type="ECO:0000256" key="5">
    <source>
        <dbReference type="ARBA" id="ARBA00022679"/>
    </source>
</evidence>
<evidence type="ECO:0000256" key="7">
    <source>
        <dbReference type="ARBA" id="ARBA00023012"/>
    </source>
</evidence>
<dbReference type="CDD" id="cd00082">
    <property type="entry name" value="HisKA"/>
    <property type="match status" value="1"/>
</dbReference>
<proteinExistence type="predicted"/>
<evidence type="ECO:0000256" key="4">
    <source>
        <dbReference type="ARBA" id="ARBA00022553"/>
    </source>
</evidence>
<dbReference type="EMBL" id="JANFXK010000015">
    <property type="protein sequence ID" value="MCQ4637713.1"/>
    <property type="molecule type" value="Genomic_DNA"/>
</dbReference>
<dbReference type="Pfam" id="PF00512">
    <property type="entry name" value="HisKA"/>
    <property type="match status" value="1"/>
</dbReference>
<dbReference type="PRINTS" id="PR00344">
    <property type="entry name" value="BCTRLSENSOR"/>
</dbReference>
<dbReference type="PROSITE" id="PS50109">
    <property type="entry name" value="HIS_KIN"/>
    <property type="match status" value="1"/>
</dbReference>
<dbReference type="EC" id="2.7.13.3" evidence="3"/>
<feature type="domain" description="Histidine kinase" evidence="9">
    <location>
        <begin position="92"/>
        <end position="296"/>
    </location>
</feature>
<keyword evidence="8" id="KW-0472">Membrane</keyword>
<dbReference type="InterPro" id="IPR004358">
    <property type="entry name" value="Sig_transdc_His_kin-like_C"/>
</dbReference>
<dbReference type="InterPro" id="IPR005467">
    <property type="entry name" value="His_kinase_dom"/>
</dbReference>
<protein>
    <recommendedName>
        <fullName evidence="3">histidine kinase</fullName>
        <ecNumber evidence="3">2.7.13.3</ecNumber>
    </recommendedName>
</protein>
<keyword evidence="8" id="KW-1133">Transmembrane helix</keyword>
<evidence type="ECO:0000256" key="2">
    <source>
        <dbReference type="ARBA" id="ARBA00004370"/>
    </source>
</evidence>
<dbReference type="Gene3D" id="3.30.565.10">
    <property type="entry name" value="Histidine kinase-like ATPase, C-terminal domain"/>
    <property type="match status" value="1"/>
</dbReference>
<dbReference type="SUPFAM" id="SSF47384">
    <property type="entry name" value="Homodimeric domain of signal transducing histidine kinase"/>
    <property type="match status" value="1"/>
</dbReference>
<organism evidence="10 11">
    <name type="scientific">Anaerovorax odorimutans</name>
    <dbReference type="NCBI Taxonomy" id="109327"/>
    <lineage>
        <taxon>Bacteria</taxon>
        <taxon>Bacillati</taxon>
        <taxon>Bacillota</taxon>
        <taxon>Clostridia</taxon>
        <taxon>Peptostreptococcales</taxon>
        <taxon>Anaerovoracaceae</taxon>
        <taxon>Anaerovorax</taxon>
    </lineage>
</organism>
<keyword evidence="6 10" id="KW-0418">Kinase</keyword>
<evidence type="ECO:0000256" key="8">
    <source>
        <dbReference type="SAM" id="Phobius"/>
    </source>
</evidence>
<dbReference type="PANTHER" id="PTHR45453">
    <property type="entry name" value="PHOSPHATE REGULON SENSOR PROTEIN PHOR"/>
    <property type="match status" value="1"/>
</dbReference>
<evidence type="ECO:0000313" key="11">
    <source>
        <dbReference type="Proteomes" id="UP001524502"/>
    </source>
</evidence>
<dbReference type="InterPro" id="IPR036890">
    <property type="entry name" value="HATPase_C_sf"/>
</dbReference>
<dbReference type="Proteomes" id="UP001524502">
    <property type="component" value="Unassembled WGS sequence"/>
</dbReference>
<dbReference type="GO" id="GO:0016301">
    <property type="term" value="F:kinase activity"/>
    <property type="evidence" value="ECO:0007669"/>
    <property type="project" value="UniProtKB-KW"/>
</dbReference>
<feature type="transmembrane region" description="Helical" evidence="8">
    <location>
        <begin position="6"/>
        <end position="25"/>
    </location>
</feature>
<comment type="catalytic activity">
    <reaction evidence="1">
        <text>ATP + protein L-histidine = ADP + protein N-phospho-L-histidine.</text>
        <dbReference type="EC" id="2.7.13.3"/>
    </reaction>
</comment>
<dbReference type="RefSeq" id="WP_256132893.1">
    <property type="nucleotide sequence ID" value="NZ_JANFXK010000015.1"/>
</dbReference>
<sequence length="296" mass="33723">MEIWLWVLIGLLTLCIVFLLIKVYLLRKSAREIEEAFADRLMTETNTLIDLSSRDRRMRELAAGINVQLRQLRRERLRFQQGDMELKEAITNISHDLRTPLTAICGYLELLRKEETTEAVARYLDVIENRTEALKQLMEELFRYTIAASSAEDLPCDEIALNDVLEESLSAYYAALKGCRITPEISMPEQKVRRCLNKNALSRIFGNVISNAIKYSAGDLRIHLRENGEIIFSNHAPSLDELEVGKMFDRFYTVETAKSSTGLGLSIAKMLTEQMGGSIGARYQEGVLSIYISFPE</sequence>
<dbReference type="SMART" id="SM00387">
    <property type="entry name" value="HATPase_c"/>
    <property type="match status" value="1"/>
</dbReference>
<keyword evidence="7" id="KW-0902">Two-component regulatory system</keyword>
<dbReference type="SUPFAM" id="SSF55874">
    <property type="entry name" value="ATPase domain of HSP90 chaperone/DNA topoisomerase II/histidine kinase"/>
    <property type="match status" value="1"/>
</dbReference>